<accession>A0AA39UFB8</accession>
<sequence length="692" mass="76862">MAHDYEMVRLAERDDLHEGYMDSSSTSTLLEHSRKSRISKRHVIVHVLHSVLLIICLIILIAGISKWEYRVSVNVQKASQVASYISVGFQAFFTASILILFWLSRGIAVDDAIRHPQTLLDLDMRLQAWAGLGPSLTNWLYEPGSVLSRLSPILSAIPIYFMAGTVLQITSSGVLGVNVYNYTSTTTDDYAATNHMGSYSGIDDIFGNRGLSWIFAAEDNIGLWQAARQSMFLPDINNTQTPGLQGRLLHDIPSVLYNTFDFARVNGTRINVQCSQPQDVLVEALLLPQGINDTSVALHSNASKYVSNATNTGYDDQVWLNVSMSVPPYWDSSVPGLNFSSLWSQSPYSRETDQTSMELPTKVILQDWAFSNNTDVSIGHHQVIFALATGDPSVLIRDSHNSTGIYSNFTIIPGRNVTDCLYQYHYWYGSDCDNQCKPQPVPGYIQVIGCSMHTTQVNVSVTETGLLPKEFTQGEHAPHEWVSFEWEQQSEVIMDRQFLIIFSPAPSFDDPTGGTAIDRGYTGAERLLKRALVGSDGWQPTGMNLSRLENDMELLSASYFWNYWQTCDFPKALAPDYVECDSFRFMTASDWNKMVAADFMRTETRARLEVVIWRAAVSVGCSVAMVVVAMELLGMKTDLRPGESLKGTRFVETIALMRGSGLPGLVGVDAPLRYGVCKDGAGVNLDVAIDRT</sequence>
<dbReference type="EMBL" id="JAUEPR010000005">
    <property type="protein sequence ID" value="KAK0484858.1"/>
    <property type="molecule type" value="Genomic_DNA"/>
</dbReference>
<dbReference type="Proteomes" id="UP001175227">
    <property type="component" value="Unassembled WGS sequence"/>
</dbReference>
<organism evidence="2 3">
    <name type="scientific">Armillaria novae-zelandiae</name>
    <dbReference type="NCBI Taxonomy" id="153914"/>
    <lineage>
        <taxon>Eukaryota</taxon>
        <taxon>Fungi</taxon>
        <taxon>Dikarya</taxon>
        <taxon>Basidiomycota</taxon>
        <taxon>Agaricomycotina</taxon>
        <taxon>Agaricomycetes</taxon>
        <taxon>Agaricomycetidae</taxon>
        <taxon>Agaricales</taxon>
        <taxon>Marasmiineae</taxon>
        <taxon>Physalacriaceae</taxon>
        <taxon>Armillaria</taxon>
    </lineage>
</organism>
<gene>
    <name evidence="2" type="ORF">IW261DRAFT_1560535</name>
</gene>
<evidence type="ECO:0000313" key="3">
    <source>
        <dbReference type="Proteomes" id="UP001175227"/>
    </source>
</evidence>
<reference evidence="2" key="1">
    <citation type="submission" date="2023-06" db="EMBL/GenBank/DDBJ databases">
        <authorList>
            <consortium name="Lawrence Berkeley National Laboratory"/>
            <person name="Ahrendt S."/>
            <person name="Sahu N."/>
            <person name="Indic B."/>
            <person name="Wong-Bajracharya J."/>
            <person name="Merenyi Z."/>
            <person name="Ke H.-M."/>
            <person name="Monk M."/>
            <person name="Kocsube S."/>
            <person name="Drula E."/>
            <person name="Lipzen A."/>
            <person name="Balint B."/>
            <person name="Henrissat B."/>
            <person name="Andreopoulos B."/>
            <person name="Martin F.M."/>
            <person name="Harder C.B."/>
            <person name="Rigling D."/>
            <person name="Ford K.L."/>
            <person name="Foster G.D."/>
            <person name="Pangilinan J."/>
            <person name="Papanicolaou A."/>
            <person name="Barry K."/>
            <person name="LaButti K."/>
            <person name="Viragh M."/>
            <person name="Koriabine M."/>
            <person name="Yan M."/>
            <person name="Riley R."/>
            <person name="Champramary S."/>
            <person name="Plett K.L."/>
            <person name="Tsai I.J."/>
            <person name="Slot J."/>
            <person name="Sipos G."/>
            <person name="Plett J."/>
            <person name="Nagy L.G."/>
            <person name="Grigoriev I.V."/>
        </authorList>
    </citation>
    <scope>NUCLEOTIDE SEQUENCE</scope>
    <source>
        <strain evidence="2">ICMP 16352</strain>
    </source>
</reference>
<keyword evidence="3" id="KW-1185">Reference proteome</keyword>
<evidence type="ECO:0000256" key="1">
    <source>
        <dbReference type="SAM" id="Phobius"/>
    </source>
</evidence>
<keyword evidence="1" id="KW-1133">Transmembrane helix</keyword>
<dbReference type="AlphaFoldDB" id="A0AA39UFB8"/>
<protein>
    <submittedName>
        <fullName evidence="2">Uncharacterized protein</fullName>
    </submittedName>
</protein>
<feature type="transmembrane region" description="Helical" evidence="1">
    <location>
        <begin position="43"/>
        <end position="64"/>
    </location>
</feature>
<keyword evidence="1" id="KW-0812">Transmembrane</keyword>
<feature type="transmembrane region" description="Helical" evidence="1">
    <location>
        <begin position="84"/>
        <end position="104"/>
    </location>
</feature>
<name>A0AA39UFB8_9AGAR</name>
<keyword evidence="1" id="KW-0472">Membrane</keyword>
<evidence type="ECO:0000313" key="2">
    <source>
        <dbReference type="EMBL" id="KAK0484858.1"/>
    </source>
</evidence>
<comment type="caution">
    <text evidence="2">The sequence shown here is derived from an EMBL/GenBank/DDBJ whole genome shotgun (WGS) entry which is preliminary data.</text>
</comment>
<feature type="transmembrane region" description="Helical" evidence="1">
    <location>
        <begin position="611"/>
        <end position="633"/>
    </location>
</feature>
<proteinExistence type="predicted"/>